<dbReference type="EnsemblMetazoa" id="tetur14g03490.1">
    <property type="protein sequence ID" value="tetur14g03490.1"/>
    <property type="gene ID" value="tetur14g03490"/>
</dbReference>
<evidence type="ECO:0000313" key="6">
    <source>
        <dbReference type="Proteomes" id="UP000015104"/>
    </source>
</evidence>
<protein>
    <recommendedName>
        <fullName evidence="7">Brain tumor protein</fullName>
    </recommendedName>
</protein>
<dbReference type="GO" id="GO:0043161">
    <property type="term" value="P:proteasome-mediated ubiquitin-dependent protein catabolic process"/>
    <property type="evidence" value="ECO:0007669"/>
    <property type="project" value="TreeGrafter"/>
</dbReference>
<dbReference type="SUPFAM" id="SSF101898">
    <property type="entry name" value="NHL repeat"/>
    <property type="match status" value="1"/>
</dbReference>
<evidence type="ECO:0000313" key="5">
    <source>
        <dbReference type="EnsemblMetazoa" id="tetur14g03490.1"/>
    </source>
</evidence>
<dbReference type="PANTHER" id="PTHR24104">
    <property type="entry name" value="E3 UBIQUITIN-PROTEIN LIGASE NHLRC1-RELATED"/>
    <property type="match status" value="1"/>
</dbReference>
<gene>
    <name evidence="5" type="primary">107365210</name>
</gene>
<dbReference type="STRING" id="32264.T1KLS6"/>
<name>T1KLS6_TETUR</name>
<dbReference type="PROSITE" id="PS51125">
    <property type="entry name" value="NHL"/>
    <property type="match status" value="1"/>
</dbReference>
<dbReference type="eggNOG" id="KOG2177">
    <property type="taxonomic scope" value="Eukaryota"/>
</dbReference>
<dbReference type="OMA" id="HRICIFD"/>
<feature type="repeat" description="NHL" evidence="2">
    <location>
        <begin position="377"/>
        <end position="420"/>
    </location>
</feature>
<proteinExistence type="predicted"/>
<evidence type="ECO:0000256" key="1">
    <source>
        <dbReference type="ARBA" id="ARBA00022737"/>
    </source>
</evidence>
<dbReference type="Gene3D" id="2.120.10.30">
    <property type="entry name" value="TolB, C-terminal domain"/>
    <property type="match status" value="1"/>
</dbReference>
<reference evidence="6" key="1">
    <citation type="submission" date="2011-08" db="EMBL/GenBank/DDBJ databases">
        <authorList>
            <person name="Rombauts S."/>
        </authorList>
    </citation>
    <scope>NUCLEOTIDE SEQUENCE</scope>
    <source>
        <strain evidence="6">London</strain>
    </source>
</reference>
<evidence type="ECO:0000256" key="4">
    <source>
        <dbReference type="SAM" id="MobiDB-lite"/>
    </source>
</evidence>
<dbReference type="GO" id="GO:0061630">
    <property type="term" value="F:ubiquitin protein ligase activity"/>
    <property type="evidence" value="ECO:0007669"/>
    <property type="project" value="TreeGrafter"/>
</dbReference>
<accession>T1KLS6</accession>
<evidence type="ECO:0000256" key="3">
    <source>
        <dbReference type="SAM" id="Coils"/>
    </source>
</evidence>
<keyword evidence="3" id="KW-0175">Coiled coil</keyword>
<dbReference type="GO" id="GO:0000209">
    <property type="term" value="P:protein polyubiquitination"/>
    <property type="evidence" value="ECO:0007669"/>
    <property type="project" value="TreeGrafter"/>
</dbReference>
<reference evidence="5" key="2">
    <citation type="submission" date="2015-06" db="UniProtKB">
        <authorList>
            <consortium name="EnsemblMetazoa"/>
        </authorList>
    </citation>
    <scope>IDENTIFICATION</scope>
</reference>
<dbReference type="OrthoDB" id="342730at2759"/>
<feature type="region of interest" description="Disordered" evidence="4">
    <location>
        <begin position="98"/>
        <end position="131"/>
    </location>
</feature>
<dbReference type="AlphaFoldDB" id="T1KLS6"/>
<feature type="compositionally biased region" description="Low complexity" evidence="4">
    <location>
        <begin position="114"/>
        <end position="128"/>
    </location>
</feature>
<dbReference type="KEGG" id="tut:107365210"/>
<sequence length="652" mass="71617">MEDDKNKSDFVNEYQMMVQELQNELDDLSLNKDAVEQAINEQYHSIKAALDKCYKQMLDDLSKVHREKRMQLWGQIDRCEKISEKMSNQRDGLIEEFVEGTGGTNGDGSKDSDLLTSSQSSPPSSFLDFTHESSPVGVNLKNLKLTNGKGDQIIFNPVDIASVESMLIPNLFGTLKTQEIDESDLEENPCFSFPADVTTQTARSLPTLAPQSYNNSVNVTSPVSLPRSGPIAVPNNSNSNHLDLNDYITRVNLTKLAFYNENPAAAAAVIQPRLSSISSSISNSPSPQPLISNSFVPYDNSGLAMSETTVNSLNDLAKFPSPNGIETQPSTNFPFRASSAPSAGPLVSPVPPPSVPAVSSLNPVALGTNKCNVMQIRCKFGQLGSAIGNFSSPHGFCLGVDEDIIIADTNNHRICIFDKNGEYRFHFGVQGKEEGQLWYPRKVAMIRTPFLGITAPRYVVCDRGTERSRMQIFTSKGQFIRKIGVRYIDIVAGLAITPKGLIVAVDSVSPTVFVIAESGDLLRWFDCSPYMREPSDIAVNGKEFYVCDFKGSCVVVFGEDGKFKRRIGKEKITDYPNGIDFSDAGDILVGDSHGNRFHVVVFDKAGNFLSEFECPYVKVSRCCGLKITSEGYIVTLAKNNHHVLVLNTLYVT</sequence>
<dbReference type="PANTHER" id="PTHR24104:SF51">
    <property type="entry name" value="SMP-30_GLUCONOLACTONASE_LRE-LIKE REGION DOMAIN-CONTAINING PROTEIN"/>
    <property type="match status" value="1"/>
</dbReference>
<evidence type="ECO:0008006" key="7">
    <source>
        <dbReference type="Google" id="ProtNLM"/>
    </source>
</evidence>
<feature type="coiled-coil region" evidence="3">
    <location>
        <begin position="11"/>
        <end position="38"/>
    </location>
</feature>
<dbReference type="InterPro" id="IPR011042">
    <property type="entry name" value="6-blade_b-propeller_TolB-like"/>
</dbReference>
<dbReference type="Proteomes" id="UP000015104">
    <property type="component" value="Unassembled WGS sequence"/>
</dbReference>
<keyword evidence="1" id="KW-0677">Repeat</keyword>
<dbReference type="EMBL" id="CAEY01000212">
    <property type="status" value="NOT_ANNOTATED_CDS"/>
    <property type="molecule type" value="Genomic_DNA"/>
</dbReference>
<organism evidence="5 6">
    <name type="scientific">Tetranychus urticae</name>
    <name type="common">Two-spotted spider mite</name>
    <dbReference type="NCBI Taxonomy" id="32264"/>
    <lineage>
        <taxon>Eukaryota</taxon>
        <taxon>Metazoa</taxon>
        <taxon>Ecdysozoa</taxon>
        <taxon>Arthropoda</taxon>
        <taxon>Chelicerata</taxon>
        <taxon>Arachnida</taxon>
        <taxon>Acari</taxon>
        <taxon>Acariformes</taxon>
        <taxon>Trombidiformes</taxon>
        <taxon>Prostigmata</taxon>
        <taxon>Eleutherengona</taxon>
        <taxon>Raphignathae</taxon>
        <taxon>Tetranychoidea</taxon>
        <taxon>Tetranychidae</taxon>
        <taxon>Tetranychus</taxon>
    </lineage>
</organism>
<dbReference type="InterPro" id="IPR001258">
    <property type="entry name" value="NHL_repeat"/>
</dbReference>
<dbReference type="HOGENOM" id="CLU_420553_0_0_1"/>
<keyword evidence="6" id="KW-1185">Reference proteome</keyword>
<dbReference type="InterPro" id="IPR050952">
    <property type="entry name" value="TRIM-NHL_E3_ligases"/>
</dbReference>
<evidence type="ECO:0000256" key="2">
    <source>
        <dbReference type="PROSITE-ProRule" id="PRU00504"/>
    </source>
</evidence>
<dbReference type="CDD" id="cd14959">
    <property type="entry name" value="NHL_brat_like"/>
    <property type="match status" value="1"/>
</dbReference>
<dbReference type="Pfam" id="PF01436">
    <property type="entry name" value="NHL"/>
    <property type="match status" value="2"/>
</dbReference>